<reference evidence="2 3" key="1">
    <citation type="journal article" date="2011" name="Genome Res.">
        <title>Phylogeny-wide analysis of social amoeba genomes highlights ancient origins for complex intercellular communication.</title>
        <authorList>
            <person name="Heidel A.J."/>
            <person name="Lawal H.M."/>
            <person name="Felder M."/>
            <person name="Schilde C."/>
            <person name="Helps N.R."/>
            <person name="Tunggal B."/>
            <person name="Rivero F."/>
            <person name="John U."/>
            <person name="Schleicher M."/>
            <person name="Eichinger L."/>
            <person name="Platzer M."/>
            <person name="Noegel A.A."/>
            <person name="Schaap P."/>
            <person name="Gloeckner G."/>
        </authorList>
    </citation>
    <scope>NUCLEOTIDE SEQUENCE [LARGE SCALE GENOMIC DNA]</scope>
    <source>
        <strain evidence="3">ATCC 26659 / Pp 5 / PN500</strain>
    </source>
</reference>
<dbReference type="InterPro" id="IPR032675">
    <property type="entry name" value="LRR_dom_sf"/>
</dbReference>
<dbReference type="InterPro" id="IPR008936">
    <property type="entry name" value="Rho_GTPase_activation_prot"/>
</dbReference>
<dbReference type="GO" id="GO:0034315">
    <property type="term" value="P:regulation of Arp2/3 complex-mediated actin nucleation"/>
    <property type="evidence" value="ECO:0007669"/>
    <property type="project" value="TreeGrafter"/>
</dbReference>
<dbReference type="GO" id="GO:0005886">
    <property type="term" value="C:plasma membrane"/>
    <property type="evidence" value="ECO:0007669"/>
    <property type="project" value="TreeGrafter"/>
</dbReference>
<dbReference type="OMA" id="TCIRRIY"/>
<dbReference type="Proteomes" id="UP000001396">
    <property type="component" value="Unassembled WGS sequence"/>
</dbReference>
<proteinExistence type="predicted"/>
<evidence type="ECO:0000313" key="3">
    <source>
        <dbReference type="Proteomes" id="UP000001396"/>
    </source>
</evidence>
<keyword evidence="3" id="KW-1185">Reference proteome</keyword>
<dbReference type="Pfam" id="PF13516">
    <property type="entry name" value="LRR_6"/>
    <property type="match status" value="2"/>
</dbReference>
<comment type="caution">
    <text evidence="2">The sequence shown here is derived from an EMBL/GenBank/DDBJ whole genome shotgun (WGS) entry which is preliminary data.</text>
</comment>
<dbReference type="SUPFAM" id="SSF48350">
    <property type="entry name" value="GTPase activation domain, GAP"/>
    <property type="match status" value="1"/>
</dbReference>
<dbReference type="SUPFAM" id="SSF52047">
    <property type="entry name" value="RNI-like"/>
    <property type="match status" value="2"/>
</dbReference>
<dbReference type="Pfam" id="PF00616">
    <property type="entry name" value="RasGAP"/>
    <property type="match status" value="1"/>
</dbReference>
<evidence type="ECO:0000313" key="2">
    <source>
        <dbReference type="EMBL" id="EFA81048.1"/>
    </source>
</evidence>
<dbReference type="InterPro" id="IPR001936">
    <property type="entry name" value="RasGAP_dom"/>
</dbReference>
<dbReference type="RefSeq" id="XP_020433166.1">
    <property type="nucleotide sequence ID" value="XM_020576754.1"/>
</dbReference>
<dbReference type="STRING" id="670386.D3BBL5"/>
<sequence>MMMDQLSTTSNAYNAMISAENSVKGTSNTVVIYKPLGVDILPQGSIITEEEQAIRNREKSMTLMYSIKESSIIDQLFKLIALNQIDVFKQLYNYIEQDEYLLLSKVLMTISIGCNSSLRLVRYFIHCDYKQAVAGNQSPTMSSLLNYCREIATQFTSTDSIDKLPVPIKVVAMFYHEMWPHEEDQGISNFLINRFLVQALQSPESYSLVPPQLHISARSSSNLTIIAKMISHTLTGTPFKYGEEKDIEQTKQTIKQIFRESNYFKSVLGSRFSTQSYQFSNEATMSQLHLIHRLLWQNKQEIQSMFKNVEFGTEFDSLINKLGDYNSRISLQSIAPNELKSIKNYMNQKNEDISYIGYIQKNGKRGPVKRVLVVGTNKVITFKHTNGKLGRDGHLLDLVEINSPSGQQLDLIFKRHQISSTSEDCDHIITCIRRIYEYSFNNWPFSMKMKLKITPQSRLEAIAPADHTPSSIMVAAYKSLCAYYQSPVKPNVCWFIENAFGRDPKNKVFNFKLFTKHTREQLSNQDLIPLIHALRYDWYFEELAIKNYPITLKELITEITTMLSSNTTINSISLSNLSLPKESIMQIFDVIQNQKTLNLTKLDISKNMFDEKSVNSFVAYLQYGQTGAIKELNISSIGVTANAIKLIFDALRRGNFQSLESLDFSGNKNLKDNCFDIAKWLSNEGAHVKSLNLSDTELKPKNLIVDFGKSKLETLNLSKNVLKTRDDVVALSQLFNNLTNLQSIILIRTLIPSDSIKEMIRFIDKRKLTQFNIGENQLTRTVITDLISSSAIHSIRVLDLTENKKISDGGIKELGRALYGNQSIVKLVLDGSFSGSAGAQRSKAVLALSNFLQSSHTIEVLKMRGGPDRDQQLQGCIIPLLLSLGSVQSLKKLDISHHMIDNSGAIALSKAIYQNRSIRTLLIDNNNIGALGYANIKNSLKQNYIIKEMPIPISDLSIIYKFDGTSNLEKNKIRSLLFKIESYLLRNQQY</sequence>
<dbReference type="Gene3D" id="3.80.10.10">
    <property type="entry name" value="Ribonuclease Inhibitor"/>
    <property type="match status" value="1"/>
</dbReference>
<dbReference type="PROSITE" id="PS50018">
    <property type="entry name" value="RAS_GTPASE_ACTIV_2"/>
    <property type="match status" value="1"/>
</dbReference>
<organism evidence="2 3">
    <name type="scientific">Heterostelium pallidum (strain ATCC 26659 / Pp 5 / PN500)</name>
    <name type="common">Cellular slime mold</name>
    <name type="synonym">Polysphondylium pallidum</name>
    <dbReference type="NCBI Taxonomy" id="670386"/>
    <lineage>
        <taxon>Eukaryota</taxon>
        <taxon>Amoebozoa</taxon>
        <taxon>Evosea</taxon>
        <taxon>Eumycetozoa</taxon>
        <taxon>Dictyostelia</taxon>
        <taxon>Acytosteliales</taxon>
        <taxon>Acytosteliaceae</taxon>
        <taxon>Heterostelium</taxon>
    </lineage>
</organism>
<dbReference type="InterPro" id="IPR051279">
    <property type="entry name" value="PP1-Reg/Actin-Interact_Protein"/>
</dbReference>
<dbReference type="CDD" id="cd04519">
    <property type="entry name" value="RasGAP"/>
    <property type="match status" value="1"/>
</dbReference>
<dbReference type="InParanoid" id="D3BBL5"/>
<evidence type="ECO:0000259" key="1">
    <source>
        <dbReference type="PROSITE" id="PS50018"/>
    </source>
</evidence>
<dbReference type="GO" id="GO:0030027">
    <property type="term" value="C:lamellipodium"/>
    <property type="evidence" value="ECO:0007669"/>
    <property type="project" value="TreeGrafter"/>
</dbReference>
<feature type="domain" description="Ras-GAP" evidence="1">
    <location>
        <begin position="176"/>
        <end position="235"/>
    </location>
</feature>
<dbReference type="InterPro" id="IPR001611">
    <property type="entry name" value="Leu-rich_rpt"/>
</dbReference>
<dbReference type="PANTHER" id="PTHR24112:SF51">
    <property type="entry name" value="RASGTPASE-ACTIVATING PROTEIN"/>
    <property type="match status" value="1"/>
</dbReference>
<name>D3BBL5_HETP5</name>
<dbReference type="AlphaFoldDB" id="D3BBL5"/>
<gene>
    <name evidence="2" type="primary">DG1112</name>
    <name evidence="2" type="ORF">PPL_05884</name>
</gene>
<accession>D3BBL5</accession>
<dbReference type="Gene3D" id="1.10.506.10">
    <property type="entry name" value="GTPase Activation - p120gap, domain 1"/>
    <property type="match status" value="1"/>
</dbReference>
<protein>
    <submittedName>
        <fullName evidence="2">RasGTPase-activating protein</fullName>
    </submittedName>
</protein>
<dbReference type="EMBL" id="ADBJ01000026">
    <property type="protein sequence ID" value="EFA81048.1"/>
    <property type="molecule type" value="Genomic_DNA"/>
</dbReference>
<dbReference type="PANTHER" id="PTHR24112">
    <property type="entry name" value="LEUCINE-RICH REPEAT, ISOFORM F-RELATED"/>
    <property type="match status" value="1"/>
</dbReference>
<dbReference type="GeneID" id="31361368"/>
<dbReference type="GO" id="GO:0016477">
    <property type="term" value="P:cell migration"/>
    <property type="evidence" value="ECO:0007669"/>
    <property type="project" value="TreeGrafter"/>
</dbReference>